<keyword evidence="2" id="KW-1003">Cell membrane</keyword>
<feature type="transmembrane region" description="Helical" evidence="8">
    <location>
        <begin position="169"/>
        <end position="194"/>
    </location>
</feature>
<keyword evidence="4 8" id="KW-0812">Transmembrane</keyword>
<evidence type="ECO:0000313" key="9">
    <source>
        <dbReference type="EMBL" id="MCQ4634195.1"/>
    </source>
</evidence>
<dbReference type="RefSeq" id="WP_256120795.1">
    <property type="nucleotide sequence ID" value="NZ_WHSB02000018.1"/>
</dbReference>
<sequence>MRKAASPLFSVALLATIVGAVFVVMLAIDPGTLTLQWTDKDFANYWMAARLALEGRALDVFGPHESYLAHLRSFFGADYPWRAWSYPPHYLLLMLPLGLFTYKFALILFLLVTFLLLCGALHLAARQMKGWQLLLLLPVALTNAFVVQNGFLLGALLIAGLALRDSRPVLAGICFGLLTVKPQLGVLLPLLLLWERRWPAIASAVVTALALFLLSVSLFGIEAWAGFFHYVTPYQVHVMKELTGLFLHMMPTVFGAIRSLDFDASMAFAVHLPFAVLALVLFGYSLLRLDQPEARAASTVFATAMVMPYLASYDLVALVAAAVLWMDLRPSSLALRFALFCLACVPLVMPLLSLLGWPVAPVVILATWLGLLGRDGALPRLTRRPSPATM</sequence>
<feature type="transmembrane region" description="Helical" evidence="8">
    <location>
        <begin position="133"/>
        <end position="163"/>
    </location>
</feature>
<feature type="transmembrane region" description="Helical" evidence="8">
    <location>
        <begin position="355"/>
        <end position="373"/>
    </location>
</feature>
<feature type="transmembrane region" description="Helical" evidence="8">
    <location>
        <begin position="242"/>
        <end position="260"/>
    </location>
</feature>
<keyword evidence="5 8" id="KW-1133">Transmembrane helix</keyword>
<accession>A0ABT1RG83</accession>
<dbReference type="Pfam" id="PF09594">
    <property type="entry name" value="GT87"/>
    <property type="match status" value="1"/>
</dbReference>
<evidence type="ECO:0000313" key="10">
    <source>
        <dbReference type="Proteomes" id="UP000996601"/>
    </source>
</evidence>
<comment type="subcellular location">
    <subcellularLocation>
        <location evidence="1">Cell membrane</location>
        <topology evidence="1">Multi-pass membrane protein</topology>
    </subcellularLocation>
</comment>
<comment type="similarity">
    <text evidence="7">Belongs to the glycosyltransferase 87 family.</text>
</comment>
<keyword evidence="3" id="KW-0808">Transferase</keyword>
<protein>
    <submittedName>
        <fullName evidence="9">DUF2029 domain-containing protein</fullName>
    </submittedName>
</protein>
<keyword evidence="6 8" id="KW-0472">Membrane</keyword>
<dbReference type="InterPro" id="IPR018584">
    <property type="entry name" value="GT87"/>
</dbReference>
<comment type="caution">
    <text evidence="9">The sequence shown here is derived from an EMBL/GenBank/DDBJ whole genome shotgun (WGS) entry which is preliminary data.</text>
</comment>
<feature type="transmembrane region" description="Helical" evidence="8">
    <location>
        <begin position="201"/>
        <end position="230"/>
    </location>
</feature>
<evidence type="ECO:0000256" key="2">
    <source>
        <dbReference type="ARBA" id="ARBA00022475"/>
    </source>
</evidence>
<name>A0ABT1RG83_9HYPH</name>
<proteinExistence type="inferred from homology"/>
<evidence type="ECO:0000256" key="6">
    <source>
        <dbReference type="ARBA" id="ARBA00023136"/>
    </source>
</evidence>
<keyword evidence="10" id="KW-1185">Reference proteome</keyword>
<evidence type="ECO:0000256" key="7">
    <source>
        <dbReference type="ARBA" id="ARBA00024033"/>
    </source>
</evidence>
<feature type="transmembrane region" description="Helical" evidence="8">
    <location>
        <begin position="267"/>
        <end position="287"/>
    </location>
</feature>
<evidence type="ECO:0000256" key="5">
    <source>
        <dbReference type="ARBA" id="ARBA00022989"/>
    </source>
</evidence>
<dbReference type="Proteomes" id="UP000996601">
    <property type="component" value="Unassembled WGS sequence"/>
</dbReference>
<feature type="transmembrane region" description="Helical" evidence="8">
    <location>
        <begin position="307"/>
        <end position="326"/>
    </location>
</feature>
<feature type="transmembrane region" description="Helical" evidence="8">
    <location>
        <begin position="100"/>
        <end position="121"/>
    </location>
</feature>
<evidence type="ECO:0000256" key="4">
    <source>
        <dbReference type="ARBA" id="ARBA00022692"/>
    </source>
</evidence>
<gene>
    <name evidence="9" type="ORF">GB927_029455</name>
</gene>
<feature type="transmembrane region" description="Helical" evidence="8">
    <location>
        <begin position="333"/>
        <end position="349"/>
    </location>
</feature>
<reference evidence="9" key="1">
    <citation type="submission" date="2021-07" db="EMBL/GenBank/DDBJ databases">
        <title>Shinella sp. nov., a novel member of the genus Shinella from water.</title>
        <authorList>
            <person name="Deng Y."/>
        </authorList>
    </citation>
    <scope>NUCLEOTIDE SEQUENCE</scope>
    <source>
        <strain evidence="9">CPCC 100929</strain>
    </source>
</reference>
<evidence type="ECO:0000256" key="1">
    <source>
        <dbReference type="ARBA" id="ARBA00004651"/>
    </source>
</evidence>
<evidence type="ECO:0000256" key="3">
    <source>
        <dbReference type="ARBA" id="ARBA00022679"/>
    </source>
</evidence>
<evidence type="ECO:0000256" key="8">
    <source>
        <dbReference type="SAM" id="Phobius"/>
    </source>
</evidence>
<organism evidence="9 10">
    <name type="scientific">Shinella lacus</name>
    <dbReference type="NCBI Taxonomy" id="2654216"/>
    <lineage>
        <taxon>Bacteria</taxon>
        <taxon>Pseudomonadati</taxon>
        <taxon>Pseudomonadota</taxon>
        <taxon>Alphaproteobacteria</taxon>
        <taxon>Hyphomicrobiales</taxon>
        <taxon>Rhizobiaceae</taxon>
        <taxon>Shinella</taxon>
    </lineage>
</organism>
<feature type="transmembrane region" description="Helical" evidence="8">
    <location>
        <begin position="7"/>
        <end position="28"/>
    </location>
</feature>
<dbReference type="EMBL" id="WHSB02000018">
    <property type="protein sequence ID" value="MCQ4634195.1"/>
    <property type="molecule type" value="Genomic_DNA"/>
</dbReference>